<proteinExistence type="predicted"/>
<dbReference type="AlphaFoldDB" id="A0A382JTK1"/>
<dbReference type="SUPFAM" id="SSF142433">
    <property type="entry name" value="CinA-like"/>
    <property type="match status" value="1"/>
</dbReference>
<dbReference type="EMBL" id="UINC01076129">
    <property type="protein sequence ID" value="SVC14995.1"/>
    <property type="molecule type" value="Genomic_DNA"/>
</dbReference>
<dbReference type="InterPro" id="IPR008136">
    <property type="entry name" value="CinA_C"/>
</dbReference>
<accession>A0A382JTK1</accession>
<gene>
    <name evidence="2" type="ORF">METZ01_LOCUS267849</name>
</gene>
<dbReference type="Pfam" id="PF02464">
    <property type="entry name" value="CinA"/>
    <property type="match status" value="1"/>
</dbReference>
<sequence length="98" mass="10517">MLEHKENQLAKKIGEELVSSGLRLVTVETTAGGLISAQLLGIAGASRWFDRGIIAYSERSKIDTFGGVGIGRELLRKYGAVSPEVVETLVASFCEYTG</sequence>
<name>A0A382JTK1_9ZZZZ</name>
<reference evidence="2" key="1">
    <citation type="submission" date="2018-05" db="EMBL/GenBank/DDBJ databases">
        <authorList>
            <person name="Lanie J.A."/>
            <person name="Ng W.-L."/>
            <person name="Kazmierczak K.M."/>
            <person name="Andrzejewski T.M."/>
            <person name="Davidsen T.M."/>
            <person name="Wayne K.J."/>
            <person name="Tettelin H."/>
            <person name="Glass J.I."/>
            <person name="Rusch D."/>
            <person name="Podicherti R."/>
            <person name="Tsui H.-C.T."/>
            <person name="Winkler M.E."/>
        </authorList>
    </citation>
    <scope>NUCLEOTIDE SEQUENCE</scope>
</reference>
<dbReference type="InterPro" id="IPR036653">
    <property type="entry name" value="CinA-like_C"/>
</dbReference>
<evidence type="ECO:0000259" key="1">
    <source>
        <dbReference type="Pfam" id="PF02464"/>
    </source>
</evidence>
<evidence type="ECO:0000313" key="2">
    <source>
        <dbReference type="EMBL" id="SVC14995.1"/>
    </source>
</evidence>
<feature type="non-terminal residue" evidence="2">
    <location>
        <position position="98"/>
    </location>
</feature>
<dbReference type="Gene3D" id="3.90.950.20">
    <property type="entry name" value="CinA-like"/>
    <property type="match status" value="1"/>
</dbReference>
<protein>
    <recommendedName>
        <fullName evidence="1">CinA C-terminal domain-containing protein</fullName>
    </recommendedName>
</protein>
<organism evidence="2">
    <name type="scientific">marine metagenome</name>
    <dbReference type="NCBI Taxonomy" id="408172"/>
    <lineage>
        <taxon>unclassified sequences</taxon>
        <taxon>metagenomes</taxon>
        <taxon>ecological metagenomes</taxon>
    </lineage>
</organism>
<feature type="domain" description="CinA C-terminal" evidence="1">
    <location>
        <begin position="7"/>
        <end position="94"/>
    </location>
</feature>